<reference evidence="4" key="1">
    <citation type="submission" date="2024-07" db="EMBL/GenBank/DDBJ databases">
        <title>Two chromosome-level genome assemblies of Korean endemic species Abeliophyllum distichum and Forsythia ovata (Oleaceae).</title>
        <authorList>
            <person name="Jang H."/>
        </authorList>
    </citation>
    <scope>NUCLEOTIDE SEQUENCE [LARGE SCALE GENOMIC DNA]</scope>
</reference>
<comment type="caution">
    <text evidence="3">The sequence shown here is derived from an EMBL/GenBank/DDBJ whole genome shotgun (WGS) entry which is preliminary data.</text>
</comment>
<organism evidence="3 4">
    <name type="scientific">Abeliophyllum distichum</name>
    <dbReference type="NCBI Taxonomy" id="126358"/>
    <lineage>
        <taxon>Eukaryota</taxon>
        <taxon>Viridiplantae</taxon>
        <taxon>Streptophyta</taxon>
        <taxon>Embryophyta</taxon>
        <taxon>Tracheophyta</taxon>
        <taxon>Spermatophyta</taxon>
        <taxon>Magnoliopsida</taxon>
        <taxon>eudicotyledons</taxon>
        <taxon>Gunneridae</taxon>
        <taxon>Pentapetalae</taxon>
        <taxon>asterids</taxon>
        <taxon>lamiids</taxon>
        <taxon>Lamiales</taxon>
        <taxon>Oleaceae</taxon>
        <taxon>Forsythieae</taxon>
        <taxon>Abeliophyllum</taxon>
    </lineage>
</organism>
<dbReference type="Pfam" id="PF00931">
    <property type="entry name" value="NB-ARC"/>
    <property type="match status" value="1"/>
</dbReference>
<dbReference type="Proteomes" id="UP001604336">
    <property type="component" value="Unassembled WGS sequence"/>
</dbReference>
<dbReference type="AlphaFoldDB" id="A0ABD1UIZ4"/>
<dbReference type="PANTHER" id="PTHR19338">
    <property type="entry name" value="TRANSLOCASE OF INNER MITOCHONDRIAL MEMBRANE 13 HOMOLOG"/>
    <property type="match status" value="1"/>
</dbReference>
<dbReference type="InterPro" id="IPR002182">
    <property type="entry name" value="NB-ARC"/>
</dbReference>
<evidence type="ECO:0000313" key="4">
    <source>
        <dbReference type="Proteomes" id="UP001604336"/>
    </source>
</evidence>
<sequence>MEIEEKSGIQDLQPRNFSLGAGSPKPAAPSGKITVVGLDDDLMEIKTRLVRESRELEIVSHVGMGGIGKGKTTLAREVYDDPYILYQLDSRAWVTISQSYQYEKP</sequence>
<proteinExistence type="predicted"/>
<evidence type="ECO:0000256" key="1">
    <source>
        <dbReference type="SAM" id="MobiDB-lite"/>
    </source>
</evidence>
<evidence type="ECO:0000259" key="2">
    <source>
        <dbReference type="Pfam" id="PF00931"/>
    </source>
</evidence>
<accession>A0ABD1UIZ4</accession>
<dbReference type="SUPFAM" id="SSF52540">
    <property type="entry name" value="P-loop containing nucleoside triphosphate hydrolases"/>
    <property type="match status" value="1"/>
</dbReference>
<gene>
    <name evidence="3" type="ORF">Adt_10052</name>
</gene>
<protein>
    <submittedName>
        <fullName evidence="3">Disease resistance RPP13-like protein 4</fullName>
    </submittedName>
</protein>
<dbReference type="EMBL" id="JBFOLK010000003">
    <property type="protein sequence ID" value="KAL2524998.1"/>
    <property type="molecule type" value="Genomic_DNA"/>
</dbReference>
<dbReference type="PANTHER" id="PTHR19338:SF60">
    <property type="entry name" value="NB-ARC DOMAIN-CONTAINING PROTEIN"/>
    <property type="match status" value="1"/>
</dbReference>
<keyword evidence="4" id="KW-1185">Reference proteome</keyword>
<feature type="region of interest" description="Disordered" evidence="1">
    <location>
        <begin position="1"/>
        <end position="30"/>
    </location>
</feature>
<name>A0ABD1UIZ4_9LAMI</name>
<feature type="domain" description="NB-ARC" evidence="2">
    <location>
        <begin position="40"/>
        <end position="103"/>
    </location>
</feature>
<dbReference type="Gene3D" id="3.40.50.300">
    <property type="entry name" value="P-loop containing nucleotide triphosphate hydrolases"/>
    <property type="match status" value="1"/>
</dbReference>
<dbReference type="InterPro" id="IPR027417">
    <property type="entry name" value="P-loop_NTPase"/>
</dbReference>
<evidence type="ECO:0000313" key="3">
    <source>
        <dbReference type="EMBL" id="KAL2524998.1"/>
    </source>
</evidence>